<reference evidence="1 2" key="1">
    <citation type="journal article" date="2013" name="PLoS Genet.">
        <title>Comparative genome structure, secondary metabolite, and effector coding capacity across Cochliobolus pathogens.</title>
        <authorList>
            <person name="Condon B.J."/>
            <person name="Leng Y."/>
            <person name="Wu D."/>
            <person name="Bushley K.E."/>
            <person name="Ohm R.A."/>
            <person name="Otillar R."/>
            <person name="Martin J."/>
            <person name="Schackwitz W."/>
            <person name="Grimwood J."/>
            <person name="MohdZainudin N."/>
            <person name="Xue C."/>
            <person name="Wang R."/>
            <person name="Manning V.A."/>
            <person name="Dhillon B."/>
            <person name="Tu Z.J."/>
            <person name="Steffenson B.J."/>
            <person name="Salamov A."/>
            <person name="Sun H."/>
            <person name="Lowry S."/>
            <person name="LaButti K."/>
            <person name="Han J."/>
            <person name="Copeland A."/>
            <person name="Lindquist E."/>
            <person name="Barry K."/>
            <person name="Schmutz J."/>
            <person name="Baker S.E."/>
            <person name="Ciuffetti L.M."/>
            <person name="Grigoriev I.V."/>
            <person name="Zhong S."/>
            <person name="Turgeon B.G."/>
        </authorList>
    </citation>
    <scope>NUCLEOTIDE SEQUENCE [LARGE SCALE GENOMIC DNA]</scope>
    <source>
        <strain evidence="1 2">FI3</strain>
    </source>
</reference>
<evidence type="ECO:0000313" key="2">
    <source>
        <dbReference type="Proteomes" id="UP000054337"/>
    </source>
</evidence>
<name>W7EIF5_BIPV3</name>
<proteinExistence type="predicted"/>
<protein>
    <submittedName>
        <fullName evidence="1">Uncharacterized protein</fullName>
    </submittedName>
</protein>
<dbReference type="EMBL" id="KI968725">
    <property type="protein sequence ID" value="EUN27901.1"/>
    <property type="molecule type" value="Genomic_DNA"/>
</dbReference>
<feature type="non-terminal residue" evidence="1">
    <location>
        <position position="1"/>
    </location>
</feature>
<organism evidence="1 2">
    <name type="scientific">Bipolaris victoriae (strain FI3)</name>
    <name type="common">Victoria blight of oats agent</name>
    <name type="synonym">Cochliobolus victoriae</name>
    <dbReference type="NCBI Taxonomy" id="930091"/>
    <lineage>
        <taxon>Eukaryota</taxon>
        <taxon>Fungi</taxon>
        <taxon>Dikarya</taxon>
        <taxon>Ascomycota</taxon>
        <taxon>Pezizomycotina</taxon>
        <taxon>Dothideomycetes</taxon>
        <taxon>Pleosporomycetidae</taxon>
        <taxon>Pleosporales</taxon>
        <taxon>Pleosporineae</taxon>
        <taxon>Pleosporaceae</taxon>
        <taxon>Bipolaris</taxon>
    </lineage>
</organism>
<keyword evidence="2" id="KW-1185">Reference proteome</keyword>
<dbReference type="RefSeq" id="XP_014557505.1">
    <property type="nucleotide sequence ID" value="XM_014702019.1"/>
</dbReference>
<sequence length="78" mass="8639">VCVEASGNAARLEGVAATVGEMTHSPFSCSPALLLPPEGNARPATSQWRQLRMYTRSSCLFRSRLSCTRQETKRCDRH</sequence>
<evidence type="ECO:0000313" key="1">
    <source>
        <dbReference type="EMBL" id="EUN27901.1"/>
    </source>
</evidence>
<gene>
    <name evidence="1" type="ORF">COCVIDRAFT_96817</name>
</gene>
<dbReference type="HOGENOM" id="CLU_2628461_0_0_1"/>
<dbReference type="Proteomes" id="UP000054337">
    <property type="component" value="Unassembled WGS sequence"/>
</dbReference>
<dbReference type="GeneID" id="26260290"/>
<accession>W7EIF5</accession>
<dbReference type="AlphaFoldDB" id="W7EIF5"/>